<dbReference type="RefSeq" id="WP_256613149.1">
    <property type="nucleotide sequence ID" value="NZ_JANIBK010000001.1"/>
</dbReference>
<dbReference type="Proteomes" id="UP001524586">
    <property type="component" value="Unassembled WGS sequence"/>
</dbReference>
<proteinExistence type="predicted"/>
<feature type="chain" id="PRO_5047332702" description="ABC transporter substrate-binding protein" evidence="1">
    <location>
        <begin position="21"/>
        <end position="40"/>
    </location>
</feature>
<dbReference type="PROSITE" id="PS51257">
    <property type="entry name" value="PROKAR_LIPOPROTEIN"/>
    <property type="match status" value="1"/>
</dbReference>
<dbReference type="EMBL" id="JANIBK010000001">
    <property type="protein sequence ID" value="MCQ8126825.1"/>
    <property type="molecule type" value="Genomic_DNA"/>
</dbReference>
<keyword evidence="1" id="KW-0732">Signal</keyword>
<comment type="caution">
    <text evidence="2">The sequence shown here is derived from an EMBL/GenBank/DDBJ whole genome shotgun (WGS) entry which is preliminary data.</text>
</comment>
<protein>
    <recommendedName>
        <fullName evidence="4">ABC transporter substrate-binding protein</fullName>
    </recommendedName>
</protein>
<evidence type="ECO:0000313" key="3">
    <source>
        <dbReference type="Proteomes" id="UP001524586"/>
    </source>
</evidence>
<evidence type="ECO:0008006" key="4">
    <source>
        <dbReference type="Google" id="ProtNLM"/>
    </source>
</evidence>
<reference evidence="2 3" key="1">
    <citation type="submission" date="2022-07" db="EMBL/GenBank/DDBJ databases">
        <title>Methylomonas rivi sp. nov., Methylomonas rosea sp. nov., Methylomonas aureus sp. nov. and Methylomonas subterranea sp. nov., four novel methanotrophs isolated from a freshwater creek and the deep terrestrial subsurface.</title>
        <authorList>
            <person name="Abin C."/>
            <person name="Sankaranarayanan K."/>
            <person name="Garner C."/>
            <person name="Sindelar R."/>
            <person name="Kotary K."/>
            <person name="Garner R."/>
            <person name="Barclay S."/>
            <person name="Lawson P."/>
            <person name="Krumholz L."/>
        </authorList>
    </citation>
    <scope>NUCLEOTIDE SEQUENCE [LARGE SCALE GENOMIC DNA]</scope>
    <source>
        <strain evidence="2 3">WSC-6</strain>
    </source>
</reference>
<name>A0ABT1TZ22_9GAMM</name>
<gene>
    <name evidence="2" type="ORF">NP596_00015</name>
</gene>
<evidence type="ECO:0000313" key="2">
    <source>
        <dbReference type="EMBL" id="MCQ8126825.1"/>
    </source>
</evidence>
<keyword evidence="3" id="KW-1185">Reference proteome</keyword>
<sequence>MKKISQILLIMLAASTLLTACGEQGVGPSKPKPDAAKTAG</sequence>
<feature type="signal peptide" evidence="1">
    <location>
        <begin position="1"/>
        <end position="20"/>
    </location>
</feature>
<organism evidence="2 3">
    <name type="scientific">Methylomonas rivi</name>
    <dbReference type="NCBI Taxonomy" id="2952226"/>
    <lineage>
        <taxon>Bacteria</taxon>
        <taxon>Pseudomonadati</taxon>
        <taxon>Pseudomonadota</taxon>
        <taxon>Gammaproteobacteria</taxon>
        <taxon>Methylococcales</taxon>
        <taxon>Methylococcaceae</taxon>
        <taxon>Methylomonas</taxon>
    </lineage>
</organism>
<accession>A0ABT1TZ22</accession>
<evidence type="ECO:0000256" key="1">
    <source>
        <dbReference type="SAM" id="SignalP"/>
    </source>
</evidence>